<reference evidence="2" key="1">
    <citation type="journal article" date="2013" name="Science">
        <title>The Amborella genome and the evolution of flowering plants.</title>
        <authorList>
            <consortium name="Amborella Genome Project"/>
        </authorList>
    </citation>
    <scope>NUCLEOTIDE SEQUENCE [LARGE SCALE GENOMIC DNA]</scope>
</reference>
<gene>
    <name evidence="1" type="ORF">AMTR_s00024p00204270</name>
</gene>
<dbReference type="EMBL" id="KI392710">
    <property type="protein sequence ID" value="ERN11186.1"/>
    <property type="molecule type" value="Genomic_DNA"/>
</dbReference>
<dbReference type="PANTHER" id="PTHR12702:SF1">
    <property type="entry name" value="EXOCYST COMPLEX COMPONENT SEC15B"/>
    <property type="match status" value="1"/>
</dbReference>
<protein>
    <submittedName>
        <fullName evidence="1">Uncharacterized protein</fullName>
    </submittedName>
</protein>
<evidence type="ECO:0000313" key="1">
    <source>
        <dbReference type="EMBL" id="ERN11186.1"/>
    </source>
</evidence>
<dbReference type="GO" id="GO:0006886">
    <property type="term" value="P:intracellular protein transport"/>
    <property type="evidence" value="ECO:0007669"/>
    <property type="project" value="InterPro"/>
</dbReference>
<dbReference type="GO" id="GO:0090522">
    <property type="term" value="P:vesicle tethering involved in exocytosis"/>
    <property type="evidence" value="ECO:0007669"/>
    <property type="project" value="InterPro"/>
</dbReference>
<dbReference type="PANTHER" id="PTHR12702">
    <property type="entry name" value="SEC15"/>
    <property type="match status" value="1"/>
</dbReference>
<dbReference type="Proteomes" id="UP000017836">
    <property type="component" value="Unassembled WGS sequence"/>
</dbReference>
<name>W1PU36_AMBTC</name>
<keyword evidence="2" id="KW-1185">Reference proteome</keyword>
<dbReference type="Gramene" id="ERN11186">
    <property type="protein sequence ID" value="ERN11186"/>
    <property type="gene ID" value="AMTR_s00024p00204270"/>
</dbReference>
<evidence type="ECO:0000313" key="2">
    <source>
        <dbReference type="Proteomes" id="UP000017836"/>
    </source>
</evidence>
<accession>W1PU36</accession>
<dbReference type="HOGENOM" id="CLU_173550_0_0_1"/>
<dbReference type="STRING" id="13333.W1PU36"/>
<organism evidence="1 2">
    <name type="scientific">Amborella trichopoda</name>
    <dbReference type="NCBI Taxonomy" id="13333"/>
    <lineage>
        <taxon>Eukaryota</taxon>
        <taxon>Viridiplantae</taxon>
        <taxon>Streptophyta</taxon>
        <taxon>Embryophyta</taxon>
        <taxon>Tracheophyta</taxon>
        <taxon>Spermatophyta</taxon>
        <taxon>Magnoliopsida</taxon>
        <taxon>Amborellales</taxon>
        <taxon>Amborellaceae</taxon>
        <taxon>Amborella</taxon>
    </lineage>
</organism>
<proteinExistence type="predicted"/>
<dbReference type="InterPro" id="IPR007225">
    <property type="entry name" value="EXOC6/Sec15"/>
</dbReference>
<dbReference type="eggNOG" id="KOG2176">
    <property type="taxonomic scope" value="Eukaryota"/>
</dbReference>
<sequence length="110" mass="12513">MEIQFWGSTDFRLFEGFAEGHGSEELKQGRAEPRPMVNLLLSNHSNNFLNLVIRENNYGALDYRKVVAISEKMRDSKAKRLFGSSAVRSAKQNPTQKSLDALIRRLQDAT</sequence>
<dbReference type="AlphaFoldDB" id="W1PU36"/>